<dbReference type="WBParaSite" id="RSKR_0000918600.1">
    <property type="protein sequence ID" value="RSKR_0000918600.1"/>
    <property type="gene ID" value="RSKR_0000918600"/>
</dbReference>
<organism evidence="1 2">
    <name type="scientific">Rhabditophanes sp. KR3021</name>
    <dbReference type="NCBI Taxonomy" id="114890"/>
    <lineage>
        <taxon>Eukaryota</taxon>
        <taxon>Metazoa</taxon>
        <taxon>Ecdysozoa</taxon>
        <taxon>Nematoda</taxon>
        <taxon>Chromadorea</taxon>
        <taxon>Rhabditida</taxon>
        <taxon>Tylenchina</taxon>
        <taxon>Panagrolaimomorpha</taxon>
        <taxon>Strongyloidoidea</taxon>
        <taxon>Alloionematidae</taxon>
        <taxon>Rhabditophanes</taxon>
    </lineage>
</organism>
<evidence type="ECO:0000313" key="2">
    <source>
        <dbReference type="WBParaSite" id="RSKR_0000918600.1"/>
    </source>
</evidence>
<accession>A0AC35U996</accession>
<evidence type="ECO:0000313" key="1">
    <source>
        <dbReference type="Proteomes" id="UP000095286"/>
    </source>
</evidence>
<name>A0AC35U996_9BILA</name>
<proteinExistence type="predicted"/>
<protein>
    <submittedName>
        <fullName evidence="2">EGF-like domain-containing protein</fullName>
    </submittedName>
</protein>
<reference evidence="2" key="1">
    <citation type="submission" date="2016-11" db="UniProtKB">
        <authorList>
            <consortium name="WormBaseParasite"/>
        </authorList>
    </citation>
    <scope>IDENTIFICATION</scope>
    <source>
        <strain evidence="2">KR3021</strain>
    </source>
</reference>
<dbReference type="Proteomes" id="UP000095286">
    <property type="component" value="Unplaced"/>
</dbReference>
<sequence>MSGPSIAFPNLCNVNSCMNSGICEWPIVNKSYFGCKCHACYSGQFCQVKNCDPSTPNVMILKAESGNIHSIQHFGMLAISWVLFFLGLISFLAFVHNKKKIDIEQKRGVVVDTTAFSINEKDSMCGSLFSAQKCEARNQANEEQDFNLALQYNQIVRNKAFEIKGPTIRNSSSCIEESPPLQRYPNALGNKVITLPSYCFEDKKYARSTGWDDIEMKKHGLITKNCNRKQCEYTYPSTVSQTAVTSICDK</sequence>